<proteinExistence type="predicted"/>
<dbReference type="AlphaFoldDB" id="A0A4Z0P2H7"/>
<dbReference type="InterPro" id="IPR058148">
    <property type="entry name" value="M949_RS01915-like_dom"/>
</dbReference>
<dbReference type="EMBL" id="SRLA01000004">
    <property type="protein sequence ID" value="TGE05329.1"/>
    <property type="molecule type" value="Genomic_DNA"/>
</dbReference>
<comment type="caution">
    <text evidence="1">The sequence shown here is derived from an EMBL/GenBank/DDBJ whole genome shotgun (WGS) entry which is preliminary data.</text>
</comment>
<dbReference type="RefSeq" id="WP_135435645.1">
    <property type="nucleotide sequence ID" value="NZ_SRLA01000004.1"/>
</dbReference>
<evidence type="ECO:0008006" key="3">
    <source>
        <dbReference type="Google" id="ProtNLM"/>
    </source>
</evidence>
<organism evidence="1 2">
    <name type="scientific">Hymenobacter fodinae</name>
    <dbReference type="NCBI Taxonomy" id="2510796"/>
    <lineage>
        <taxon>Bacteria</taxon>
        <taxon>Pseudomonadati</taxon>
        <taxon>Bacteroidota</taxon>
        <taxon>Cytophagia</taxon>
        <taxon>Cytophagales</taxon>
        <taxon>Hymenobacteraceae</taxon>
        <taxon>Hymenobacter</taxon>
    </lineage>
</organism>
<accession>A0A4Z0P2H7</accession>
<reference evidence="1 2" key="1">
    <citation type="submission" date="2019-04" db="EMBL/GenBank/DDBJ databases">
        <authorList>
            <person name="Feng G."/>
            <person name="Zhang J."/>
            <person name="Zhu H."/>
        </authorList>
    </citation>
    <scope>NUCLEOTIDE SEQUENCE [LARGE SCALE GENOMIC DNA]</scope>
    <source>
        <strain evidence="1 2">92R-1</strain>
    </source>
</reference>
<dbReference type="Proteomes" id="UP000298337">
    <property type="component" value="Unassembled WGS sequence"/>
</dbReference>
<protein>
    <recommendedName>
        <fullName evidence="3">Lipoprotein</fullName>
    </recommendedName>
</protein>
<keyword evidence="2" id="KW-1185">Reference proteome</keyword>
<gene>
    <name evidence="1" type="ORF">EU556_18635</name>
</gene>
<evidence type="ECO:0000313" key="2">
    <source>
        <dbReference type="Proteomes" id="UP000298337"/>
    </source>
</evidence>
<dbReference type="PROSITE" id="PS51257">
    <property type="entry name" value="PROKAR_LIPOPROTEIN"/>
    <property type="match status" value="1"/>
</dbReference>
<dbReference type="NCBIfam" id="NF046077">
    <property type="entry name" value="LPS_M949_RS01915"/>
    <property type="match status" value="1"/>
</dbReference>
<dbReference type="OrthoDB" id="8585774at2"/>
<sequence>MKRLYALSLLTLLGVSCSEQKTGEKEKKALPAKASTSNIPAATSADSISRQPVPLAQVPAALRLPGKLLEAWRWTDANGQNLLVVFRKGPSAEKTTKYTDEEAYVELFARQYVQRAGSWQELWRLQDAVHNCPFDLWLGPLPGSTSVTDLDDNGQSETTLIYKLTCRSDVSPSDLKLIMHEGAAKYALRGQMVVAYDSVPVSQRAPTNPCCLDTISKQQLDAPDGYELLAGRYETEKEFRKAPAAFLPFARQQWRKWSVRDEFEQF</sequence>
<name>A0A4Z0P2H7_9BACT</name>
<evidence type="ECO:0000313" key="1">
    <source>
        <dbReference type="EMBL" id="TGE05329.1"/>
    </source>
</evidence>